<dbReference type="InterPro" id="IPR006199">
    <property type="entry name" value="LexA_DNA-bd_dom"/>
</dbReference>
<dbReference type="Pfam" id="PF01726">
    <property type="entry name" value="LexA_DNA_bind"/>
    <property type="match status" value="1"/>
</dbReference>
<dbReference type="SUPFAM" id="SSF46785">
    <property type="entry name" value="Winged helix' DNA-binding domain"/>
    <property type="match status" value="1"/>
</dbReference>
<name>W9GWC9_9PROT</name>
<evidence type="ECO:0000313" key="3">
    <source>
        <dbReference type="EMBL" id="EWY36747.1"/>
    </source>
</evidence>
<feature type="compositionally biased region" description="Low complexity" evidence="1">
    <location>
        <begin position="1"/>
        <end position="24"/>
    </location>
</feature>
<dbReference type="InterPro" id="IPR036390">
    <property type="entry name" value="WH_DNA-bd_sf"/>
</dbReference>
<organism evidence="3 4">
    <name type="scientific">Skermanella stibiiresistens SB22</name>
    <dbReference type="NCBI Taxonomy" id="1385369"/>
    <lineage>
        <taxon>Bacteria</taxon>
        <taxon>Pseudomonadati</taxon>
        <taxon>Pseudomonadota</taxon>
        <taxon>Alphaproteobacteria</taxon>
        <taxon>Rhodospirillales</taxon>
        <taxon>Azospirillaceae</taxon>
        <taxon>Skermanella</taxon>
    </lineage>
</organism>
<comment type="caution">
    <text evidence="3">The sequence shown here is derived from an EMBL/GenBank/DDBJ whole genome shotgun (WGS) entry which is preliminary data.</text>
</comment>
<protein>
    <recommendedName>
        <fullName evidence="2">LexA repressor DNA-binding domain-containing protein</fullName>
    </recommendedName>
</protein>
<evidence type="ECO:0000256" key="1">
    <source>
        <dbReference type="SAM" id="MobiDB-lite"/>
    </source>
</evidence>
<evidence type="ECO:0000259" key="2">
    <source>
        <dbReference type="Pfam" id="PF01726"/>
    </source>
</evidence>
<accession>W9GWC9</accession>
<dbReference type="InterPro" id="IPR036388">
    <property type="entry name" value="WH-like_DNA-bd_sf"/>
</dbReference>
<dbReference type="Proteomes" id="UP000019486">
    <property type="component" value="Unassembled WGS sequence"/>
</dbReference>
<dbReference type="STRING" id="1385369.N825_25270"/>
<gene>
    <name evidence="3" type="ORF">N825_25270</name>
</gene>
<dbReference type="GO" id="GO:0006508">
    <property type="term" value="P:proteolysis"/>
    <property type="evidence" value="ECO:0007669"/>
    <property type="project" value="InterPro"/>
</dbReference>
<dbReference type="Gene3D" id="1.10.10.10">
    <property type="entry name" value="Winged helix-like DNA-binding domain superfamily/Winged helix DNA-binding domain"/>
    <property type="match status" value="1"/>
</dbReference>
<sequence length="126" mass="13895">MTPQAATTIANAARPTATPTAQRPDPLTPRQLEVLRIIVEWTDIHHVAPSLKELAWELDTSSAANAMRLLATLVKKGWISRTPFSARAIQVLHRPPPLPDCEWEFHSSPDFLPPELAAEFLAMAGL</sequence>
<evidence type="ECO:0000313" key="4">
    <source>
        <dbReference type="Proteomes" id="UP000019486"/>
    </source>
</evidence>
<dbReference type="EMBL" id="AVFL01000036">
    <property type="protein sequence ID" value="EWY36747.1"/>
    <property type="molecule type" value="Genomic_DNA"/>
</dbReference>
<dbReference type="AlphaFoldDB" id="W9GWC9"/>
<feature type="domain" description="LexA repressor DNA-binding" evidence="2">
    <location>
        <begin position="26"/>
        <end position="88"/>
    </location>
</feature>
<feature type="region of interest" description="Disordered" evidence="1">
    <location>
        <begin position="1"/>
        <end position="27"/>
    </location>
</feature>
<dbReference type="RefSeq" id="WP_051513589.1">
    <property type="nucleotide sequence ID" value="NZ_AVFL01000036.1"/>
</dbReference>
<proteinExistence type="predicted"/>
<keyword evidence="4" id="KW-1185">Reference proteome</keyword>
<reference evidence="3 4" key="1">
    <citation type="submission" date="2013-08" db="EMBL/GenBank/DDBJ databases">
        <title>The genome sequence of Skermanella stibiiresistens.</title>
        <authorList>
            <person name="Zhu W."/>
            <person name="Wang G."/>
        </authorList>
    </citation>
    <scope>NUCLEOTIDE SEQUENCE [LARGE SCALE GENOMIC DNA]</scope>
    <source>
        <strain evidence="3 4">SB22</strain>
    </source>
</reference>
<dbReference type="GO" id="GO:0004252">
    <property type="term" value="F:serine-type endopeptidase activity"/>
    <property type="evidence" value="ECO:0007669"/>
    <property type="project" value="InterPro"/>
</dbReference>